<evidence type="ECO:0000313" key="12">
    <source>
        <dbReference type="EMBL" id="KAI9185435.1"/>
    </source>
</evidence>
<dbReference type="Pfam" id="PF00231">
    <property type="entry name" value="ATP-synt"/>
    <property type="match status" value="1"/>
</dbReference>
<dbReference type="PANTHER" id="PTHR11693">
    <property type="entry name" value="ATP SYNTHASE GAMMA CHAIN"/>
    <property type="match status" value="1"/>
</dbReference>
<dbReference type="AlphaFoldDB" id="A0AAD5J885"/>
<evidence type="ECO:0000256" key="11">
    <source>
        <dbReference type="ARBA" id="ARBA00038805"/>
    </source>
</evidence>
<accession>A0AAD5J885</accession>
<evidence type="ECO:0000256" key="5">
    <source>
        <dbReference type="ARBA" id="ARBA00022781"/>
    </source>
</evidence>
<comment type="caution">
    <text evidence="12">The sequence shown here is derived from an EMBL/GenBank/DDBJ whole genome shotgun (WGS) entry which is preliminary data.</text>
</comment>
<proteinExistence type="inferred from homology"/>
<gene>
    <name evidence="12" type="ORF">LWI28_007221</name>
</gene>
<evidence type="ECO:0000256" key="10">
    <source>
        <dbReference type="ARBA" id="ARBA00031066"/>
    </source>
</evidence>
<comment type="subunit">
    <text evidence="11">F-type ATPases have 2 components, CF(1) - the catalytic core - and CF(0) - the membrane proton channel. CF(1) has five subunits: alpha(3), beta(3), gamma(1), delta(1), epsilon(1). CF(0) has four main subunits: a, b, b' and c.</text>
</comment>
<evidence type="ECO:0000256" key="9">
    <source>
        <dbReference type="ARBA" id="ARBA00023310"/>
    </source>
</evidence>
<keyword evidence="4" id="KW-0813">Transport</keyword>
<keyword evidence="8" id="KW-0139">CF(1)</keyword>
<dbReference type="PRINTS" id="PR00126">
    <property type="entry name" value="ATPASEGAMMA"/>
</dbReference>
<keyword evidence="5" id="KW-0375">Hydrogen ion transport</keyword>
<evidence type="ECO:0000256" key="2">
    <source>
        <dbReference type="ARBA" id="ARBA00004170"/>
    </source>
</evidence>
<dbReference type="GO" id="GO:0045259">
    <property type="term" value="C:proton-transporting ATP synthase complex"/>
    <property type="evidence" value="ECO:0007669"/>
    <property type="project" value="UniProtKB-KW"/>
</dbReference>
<dbReference type="Proteomes" id="UP001064489">
    <property type="component" value="Chromosome 3"/>
</dbReference>
<dbReference type="InterPro" id="IPR023632">
    <property type="entry name" value="ATP_synth_F1_gsu_CS"/>
</dbReference>
<dbReference type="GO" id="GO:0046933">
    <property type="term" value="F:proton-transporting ATP synthase activity, rotational mechanism"/>
    <property type="evidence" value="ECO:0007669"/>
    <property type="project" value="InterPro"/>
</dbReference>
<evidence type="ECO:0000256" key="6">
    <source>
        <dbReference type="ARBA" id="ARBA00023065"/>
    </source>
</evidence>
<comment type="similarity">
    <text evidence="3">Belongs to the ATPase gamma chain family.</text>
</comment>
<dbReference type="InterPro" id="IPR000131">
    <property type="entry name" value="ATP_synth_F1_gsu"/>
</dbReference>
<reference evidence="12" key="2">
    <citation type="submission" date="2023-02" db="EMBL/GenBank/DDBJ databases">
        <authorList>
            <person name="Swenson N.G."/>
            <person name="Wegrzyn J.L."/>
            <person name="Mcevoy S.L."/>
        </authorList>
    </citation>
    <scope>NUCLEOTIDE SEQUENCE</scope>
    <source>
        <strain evidence="12">91603</strain>
        <tissue evidence="12">Leaf</tissue>
    </source>
</reference>
<evidence type="ECO:0000256" key="4">
    <source>
        <dbReference type="ARBA" id="ARBA00022448"/>
    </source>
</evidence>
<organism evidence="12 13">
    <name type="scientific">Acer negundo</name>
    <name type="common">Box elder</name>
    <dbReference type="NCBI Taxonomy" id="4023"/>
    <lineage>
        <taxon>Eukaryota</taxon>
        <taxon>Viridiplantae</taxon>
        <taxon>Streptophyta</taxon>
        <taxon>Embryophyta</taxon>
        <taxon>Tracheophyta</taxon>
        <taxon>Spermatophyta</taxon>
        <taxon>Magnoliopsida</taxon>
        <taxon>eudicotyledons</taxon>
        <taxon>Gunneridae</taxon>
        <taxon>Pentapetalae</taxon>
        <taxon>rosids</taxon>
        <taxon>malvids</taxon>
        <taxon>Sapindales</taxon>
        <taxon>Sapindaceae</taxon>
        <taxon>Hippocastanoideae</taxon>
        <taxon>Acereae</taxon>
        <taxon>Acer</taxon>
    </lineage>
</organism>
<dbReference type="EMBL" id="JAJSOW010000100">
    <property type="protein sequence ID" value="KAI9185435.1"/>
    <property type="molecule type" value="Genomic_DNA"/>
</dbReference>
<protein>
    <recommendedName>
        <fullName evidence="10">F-ATPase gamma subunit</fullName>
    </recommendedName>
</protein>
<evidence type="ECO:0000256" key="8">
    <source>
        <dbReference type="ARBA" id="ARBA00023196"/>
    </source>
</evidence>
<dbReference type="GO" id="GO:0009535">
    <property type="term" value="C:chloroplast thylakoid membrane"/>
    <property type="evidence" value="ECO:0007669"/>
    <property type="project" value="TreeGrafter"/>
</dbReference>
<keyword evidence="6" id="KW-0406">Ion transport</keyword>
<comment type="function">
    <text evidence="1">Produces ATP from ADP in the presence of a proton gradient across the membrane. The gamma chain is believed to be important in regulating ATPase activity and the flow of protons through the CF(0) complex.</text>
</comment>
<keyword evidence="9" id="KW-0066">ATP synthesis</keyword>
<sequence length="127" mass="14286">MRSDAYLLRWKSIGASDGDFWLYDGSCVSGWVWLLKIRILDCILIYGLGLILDAMMPLYLNSQILRALQESVASEVASRMNAMCNATENATELKKDLTVAYNRRCQAKITNEILETFAGAEALRDLD</sequence>
<name>A0AAD5J885_ACENE</name>
<keyword evidence="13" id="KW-1185">Reference proteome</keyword>
<evidence type="ECO:0000256" key="7">
    <source>
        <dbReference type="ARBA" id="ARBA00023136"/>
    </source>
</evidence>
<dbReference type="PROSITE" id="PS00153">
    <property type="entry name" value="ATPASE_GAMMA"/>
    <property type="match status" value="1"/>
</dbReference>
<evidence type="ECO:0000313" key="13">
    <source>
        <dbReference type="Proteomes" id="UP001064489"/>
    </source>
</evidence>
<dbReference type="PANTHER" id="PTHR11693:SF41">
    <property type="entry name" value="ATP SYNTHASE GAMMA CHAIN, CHLOROPLASTIC"/>
    <property type="match status" value="1"/>
</dbReference>
<comment type="subcellular location">
    <subcellularLocation>
        <location evidence="2">Membrane</location>
        <topology evidence="2">Peripheral membrane protein</topology>
    </subcellularLocation>
</comment>
<dbReference type="InterPro" id="IPR035968">
    <property type="entry name" value="ATP_synth_F1_ATPase_gsu"/>
</dbReference>
<evidence type="ECO:0000256" key="1">
    <source>
        <dbReference type="ARBA" id="ARBA00003456"/>
    </source>
</evidence>
<evidence type="ECO:0000256" key="3">
    <source>
        <dbReference type="ARBA" id="ARBA00007681"/>
    </source>
</evidence>
<reference evidence="12" key="1">
    <citation type="journal article" date="2022" name="Plant J.">
        <title>Strategies of tolerance reflected in two North American maple genomes.</title>
        <authorList>
            <person name="McEvoy S.L."/>
            <person name="Sezen U.U."/>
            <person name="Trouern-Trend A."/>
            <person name="McMahon S.M."/>
            <person name="Schaberg P.G."/>
            <person name="Yang J."/>
            <person name="Wegrzyn J.L."/>
            <person name="Swenson N.G."/>
        </authorList>
    </citation>
    <scope>NUCLEOTIDE SEQUENCE</scope>
    <source>
        <strain evidence="12">91603</strain>
    </source>
</reference>
<dbReference type="Gene3D" id="1.10.287.80">
    <property type="entry name" value="ATP synthase, gamma subunit, helix hairpin domain"/>
    <property type="match status" value="1"/>
</dbReference>
<dbReference type="SUPFAM" id="SSF52943">
    <property type="entry name" value="ATP synthase (F1-ATPase), gamma subunit"/>
    <property type="match status" value="1"/>
</dbReference>
<keyword evidence="7" id="KW-0472">Membrane</keyword>